<protein>
    <recommendedName>
        <fullName evidence="4">Peptidase A2 domain-containing protein</fullName>
    </recommendedName>
</protein>
<gene>
    <name evidence="2" type="ORF">E2C01_050393</name>
</gene>
<feature type="compositionally biased region" description="Basic and acidic residues" evidence="1">
    <location>
        <begin position="208"/>
        <end position="222"/>
    </location>
</feature>
<name>A0A5B7GBZ1_PORTR</name>
<evidence type="ECO:0000256" key="1">
    <source>
        <dbReference type="SAM" id="MobiDB-lite"/>
    </source>
</evidence>
<dbReference type="Proteomes" id="UP000324222">
    <property type="component" value="Unassembled WGS sequence"/>
</dbReference>
<sequence length="245" mass="28433">MEHQLSLCYRCEQKDYKPITCPYKSSACNYCHIKGHLEITCRKKPRRLKIEQVKHIRENEKYEALHAVLRETGTSLPKLEVPVQINGLTYKAELDTGAATNFITELLWHKLGTLPLHETSTSYASASQHKLPILVGDPCYVLYYGPRRDNDPRWVPATVIKRFGSRTVSVRVHPREPVWRRYLEQLRPPLTRRGCDASDTTVTKHSPRPVEIRQVKREREDSPPYGPGNPRRSKRERKPPSRLGY</sequence>
<dbReference type="Gene3D" id="2.40.70.10">
    <property type="entry name" value="Acid Proteases"/>
    <property type="match status" value="1"/>
</dbReference>
<evidence type="ECO:0008006" key="4">
    <source>
        <dbReference type="Google" id="ProtNLM"/>
    </source>
</evidence>
<feature type="region of interest" description="Disordered" evidence="1">
    <location>
        <begin position="191"/>
        <end position="245"/>
    </location>
</feature>
<dbReference type="SUPFAM" id="SSF50630">
    <property type="entry name" value="Acid proteases"/>
    <property type="match status" value="1"/>
</dbReference>
<proteinExistence type="predicted"/>
<comment type="caution">
    <text evidence="2">The sequence shown here is derived from an EMBL/GenBank/DDBJ whole genome shotgun (WGS) entry which is preliminary data.</text>
</comment>
<accession>A0A5B7GBZ1</accession>
<dbReference type="EMBL" id="VSRR010013935">
    <property type="protein sequence ID" value="MPC56432.1"/>
    <property type="molecule type" value="Genomic_DNA"/>
</dbReference>
<evidence type="ECO:0000313" key="3">
    <source>
        <dbReference type="Proteomes" id="UP000324222"/>
    </source>
</evidence>
<keyword evidence="3" id="KW-1185">Reference proteome</keyword>
<organism evidence="2 3">
    <name type="scientific">Portunus trituberculatus</name>
    <name type="common">Swimming crab</name>
    <name type="synonym">Neptunus trituberculatus</name>
    <dbReference type="NCBI Taxonomy" id="210409"/>
    <lineage>
        <taxon>Eukaryota</taxon>
        <taxon>Metazoa</taxon>
        <taxon>Ecdysozoa</taxon>
        <taxon>Arthropoda</taxon>
        <taxon>Crustacea</taxon>
        <taxon>Multicrustacea</taxon>
        <taxon>Malacostraca</taxon>
        <taxon>Eumalacostraca</taxon>
        <taxon>Eucarida</taxon>
        <taxon>Decapoda</taxon>
        <taxon>Pleocyemata</taxon>
        <taxon>Brachyura</taxon>
        <taxon>Eubrachyura</taxon>
        <taxon>Portunoidea</taxon>
        <taxon>Portunidae</taxon>
        <taxon>Portuninae</taxon>
        <taxon>Portunus</taxon>
    </lineage>
</organism>
<dbReference type="AlphaFoldDB" id="A0A5B7GBZ1"/>
<dbReference type="InterPro" id="IPR021109">
    <property type="entry name" value="Peptidase_aspartic_dom_sf"/>
</dbReference>
<dbReference type="Pfam" id="PF13650">
    <property type="entry name" value="Asp_protease_2"/>
    <property type="match status" value="1"/>
</dbReference>
<reference evidence="2 3" key="1">
    <citation type="submission" date="2019-05" db="EMBL/GenBank/DDBJ databases">
        <title>Another draft genome of Portunus trituberculatus and its Hox gene families provides insights of decapod evolution.</title>
        <authorList>
            <person name="Jeong J.-H."/>
            <person name="Song I."/>
            <person name="Kim S."/>
            <person name="Choi T."/>
            <person name="Kim D."/>
            <person name="Ryu S."/>
            <person name="Kim W."/>
        </authorList>
    </citation>
    <scope>NUCLEOTIDE SEQUENCE [LARGE SCALE GENOMIC DNA]</scope>
    <source>
        <tissue evidence="2">Muscle</tissue>
    </source>
</reference>
<evidence type="ECO:0000313" key="2">
    <source>
        <dbReference type="EMBL" id="MPC56432.1"/>
    </source>
</evidence>